<dbReference type="AlphaFoldDB" id="A0A2W7RZE5"/>
<sequence length="158" mass="18308">MQRPWNLPNLPVYSLATYWEGTVNLNICTYVSAVSMQPKLYMIAIYHHTETLQRMLQTNEAVLHLLEARQHFLVRTLGKKSGSTFNKQQWLQKKYLLAEWNNLTVLKEAAAYVHLQKVNTITTPGDHTLFLFRVLHAKSCSRNILTTELLAQKKIITI</sequence>
<name>A0A2W7RZE5_9BACT</name>
<evidence type="ECO:0000259" key="1">
    <source>
        <dbReference type="Pfam" id="PF01613"/>
    </source>
</evidence>
<evidence type="ECO:0000313" key="3">
    <source>
        <dbReference type="Proteomes" id="UP000249720"/>
    </source>
</evidence>
<dbReference type="RefSeq" id="WP_111297039.1">
    <property type="nucleotide sequence ID" value="NZ_QKZV01000010.1"/>
</dbReference>
<dbReference type="Pfam" id="PF01613">
    <property type="entry name" value="Flavin_Reduct"/>
    <property type="match status" value="1"/>
</dbReference>
<dbReference type="Gene3D" id="2.30.110.10">
    <property type="entry name" value="Electron Transport, Fmn-binding Protein, Chain A"/>
    <property type="match status" value="1"/>
</dbReference>
<keyword evidence="3" id="KW-1185">Reference proteome</keyword>
<dbReference type="EMBL" id="QKZV01000010">
    <property type="protein sequence ID" value="PZX60527.1"/>
    <property type="molecule type" value="Genomic_DNA"/>
</dbReference>
<dbReference type="OrthoDB" id="670833at2"/>
<feature type="domain" description="Flavin reductase like" evidence="1">
    <location>
        <begin position="11"/>
        <end position="141"/>
    </location>
</feature>
<dbReference type="GO" id="GO:0016646">
    <property type="term" value="F:oxidoreductase activity, acting on the CH-NH group of donors, NAD or NADP as acceptor"/>
    <property type="evidence" value="ECO:0007669"/>
    <property type="project" value="UniProtKB-ARBA"/>
</dbReference>
<dbReference type="InterPro" id="IPR002563">
    <property type="entry name" value="Flavin_Rdtase-like_dom"/>
</dbReference>
<proteinExistence type="predicted"/>
<accession>A0A2W7RZE5</accession>
<comment type="caution">
    <text evidence="2">The sequence shown here is derived from an EMBL/GenBank/DDBJ whole genome shotgun (WGS) entry which is preliminary data.</text>
</comment>
<dbReference type="SUPFAM" id="SSF50475">
    <property type="entry name" value="FMN-binding split barrel"/>
    <property type="match status" value="1"/>
</dbReference>
<dbReference type="Proteomes" id="UP000249720">
    <property type="component" value="Unassembled WGS sequence"/>
</dbReference>
<organism evidence="2 3">
    <name type="scientific">Hydrotalea sandarakina</name>
    <dbReference type="NCBI Taxonomy" id="1004304"/>
    <lineage>
        <taxon>Bacteria</taxon>
        <taxon>Pseudomonadati</taxon>
        <taxon>Bacteroidota</taxon>
        <taxon>Chitinophagia</taxon>
        <taxon>Chitinophagales</taxon>
        <taxon>Chitinophagaceae</taxon>
        <taxon>Hydrotalea</taxon>
    </lineage>
</organism>
<evidence type="ECO:0000313" key="2">
    <source>
        <dbReference type="EMBL" id="PZX60527.1"/>
    </source>
</evidence>
<reference evidence="2 3" key="1">
    <citation type="submission" date="2018-06" db="EMBL/GenBank/DDBJ databases">
        <title>Genomic Encyclopedia of Archaeal and Bacterial Type Strains, Phase II (KMG-II): from individual species to whole genera.</title>
        <authorList>
            <person name="Goeker M."/>
        </authorList>
    </citation>
    <scope>NUCLEOTIDE SEQUENCE [LARGE SCALE GENOMIC DNA]</scope>
    <source>
        <strain evidence="2 3">DSM 23241</strain>
    </source>
</reference>
<protein>
    <submittedName>
        <fullName evidence="2">Flavin reductase (DIM6/NTAB) family NADH-FMN oxidoreductase RutF</fullName>
    </submittedName>
</protein>
<dbReference type="GO" id="GO:0010181">
    <property type="term" value="F:FMN binding"/>
    <property type="evidence" value="ECO:0007669"/>
    <property type="project" value="InterPro"/>
</dbReference>
<gene>
    <name evidence="2" type="ORF">LX80_02546</name>
</gene>
<dbReference type="InterPro" id="IPR012349">
    <property type="entry name" value="Split_barrel_FMN-bd"/>
</dbReference>